<dbReference type="EMBL" id="MU970278">
    <property type="protein sequence ID" value="KAK9318873.1"/>
    <property type="molecule type" value="Genomic_DNA"/>
</dbReference>
<protein>
    <submittedName>
        <fullName evidence="1">Uncharacterized protein</fullName>
    </submittedName>
</protein>
<sequence>MVNLQVKEYSSPQDFLTELLPQLEQHELENAQVISKSKLWHQKKVEGGYYIAVLDERDNLIYAAAWAPGNHLWLSWSPPEGGQIEAQMKLAIHSARKSLPLTEFQGCEPGALTFAKAYTTALGRSFVVQRSMTTYRLMSVNVPTQAQDCIARGRLKMATVDDDMTILANWLMRYNEQCLMPILSEEEAIKAIASLVRAEHLYLWILDEKPVSMAFMVRPLKYGCSVAGVYTPKELRGQGYATAMMAVFSEHLRKDYDFVSLHADNSNPTSNYIYQQVGFEKTCITNDYLIV</sequence>
<proteinExistence type="predicted"/>
<organism evidence="1 2">
    <name type="scientific">Lipomyces orientalis</name>
    <dbReference type="NCBI Taxonomy" id="1233043"/>
    <lineage>
        <taxon>Eukaryota</taxon>
        <taxon>Fungi</taxon>
        <taxon>Dikarya</taxon>
        <taxon>Ascomycota</taxon>
        <taxon>Saccharomycotina</taxon>
        <taxon>Lipomycetes</taxon>
        <taxon>Lipomycetales</taxon>
        <taxon>Lipomycetaceae</taxon>
        <taxon>Lipomyces</taxon>
    </lineage>
</organism>
<evidence type="ECO:0000313" key="1">
    <source>
        <dbReference type="EMBL" id="KAK9318873.1"/>
    </source>
</evidence>
<name>A0ACC3TCP5_9ASCO</name>
<evidence type="ECO:0000313" key="2">
    <source>
        <dbReference type="Proteomes" id="UP001489719"/>
    </source>
</evidence>
<dbReference type="Proteomes" id="UP001489719">
    <property type="component" value="Unassembled WGS sequence"/>
</dbReference>
<keyword evidence="2" id="KW-1185">Reference proteome</keyword>
<gene>
    <name evidence="1" type="ORF">V1517DRAFT_88041</name>
</gene>
<comment type="caution">
    <text evidence="1">The sequence shown here is derived from an EMBL/GenBank/DDBJ whole genome shotgun (WGS) entry which is preliminary data.</text>
</comment>
<accession>A0ACC3TCP5</accession>
<reference evidence="2" key="1">
    <citation type="journal article" date="2024" name="Front. Bioeng. Biotechnol.">
        <title>Genome-scale model development and genomic sequencing of the oleaginous clade Lipomyces.</title>
        <authorList>
            <person name="Czajka J.J."/>
            <person name="Han Y."/>
            <person name="Kim J."/>
            <person name="Mondo S.J."/>
            <person name="Hofstad B.A."/>
            <person name="Robles A."/>
            <person name="Haridas S."/>
            <person name="Riley R."/>
            <person name="LaButti K."/>
            <person name="Pangilinan J."/>
            <person name="Andreopoulos W."/>
            <person name="Lipzen A."/>
            <person name="Yan J."/>
            <person name="Wang M."/>
            <person name="Ng V."/>
            <person name="Grigoriev I.V."/>
            <person name="Spatafora J.W."/>
            <person name="Magnuson J.K."/>
            <person name="Baker S.E."/>
            <person name="Pomraning K.R."/>
        </authorList>
    </citation>
    <scope>NUCLEOTIDE SEQUENCE [LARGE SCALE GENOMIC DNA]</scope>
    <source>
        <strain evidence="2">CBS 10300</strain>
    </source>
</reference>